<comment type="similarity">
    <text evidence="1">Belongs to the carbon-nitrogen hydrolase superfamily. NIT1/NIT2 family.</text>
</comment>
<sequence length="285" mass="31583">MSRSLPIALMQLPSNPSLDEFAIRVKEVVEQFPATELLVFPELHLTNAADGFTESGPRAVENEPLDGPRSRRIGEIAKKHGVWLIPGSVLENDGGTIFNTLPVYSPEGELVTSYRKIFPWRPYEKVRPGNRIVYFDIPGRGRIGLTICYDAWFPEIHRQLAWFGCEAIINVVLTPTIDREQELVLARANAIVNQVFVASVNAATPSAVGQSLVVDPEGRVRSRAAAAESCVITDVLHLGLVEEIRERGTAGLNCLWKQFEAGDEPLELPVYEGRISPDTWTPRTS</sequence>
<dbReference type="InterPro" id="IPR036526">
    <property type="entry name" value="C-N_Hydrolase_sf"/>
</dbReference>
<gene>
    <name evidence="3" type="ORF">JD276_13600</name>
</gene>
<dbReference type="AlphaFoldDB" id="A0A934QBJ6"/>
<evidence type="ECO:0000259" key="2">
    <source>
        <dbReference type="PROSITE" id="PS50263"/>
    </source>
</evidence>
<dbReference type="InterPro" id="IPR003010">
    <property type="entry name" value="C-N_Hydrolase"/>
</dbReference>
<dbReference type="PANTHER" id="PTHR23088:SF27">
    <property type="entry name" value="DEAMINATED GLUTATHIONE AMIDASE"/>
    <property type="match status" value="1"/>
</dbReference>
<feature type="domain" description="CN hydrolase" evidence="2">
    <location>
        <begin position="5"/>
        <end position="238"/>
    </location>
</feature>
<dbReference type="Proteomes" id="UP000608530">
    <property type="component" value="Unassembled WGS sequence"/>
</dbReference>
<dbReference type="CDD" id="cd07197">
    <property type="entry name" value="nitrilase"/>
    <property type="match status" value="1"/>
</dbReference>
<name>A0A934QBJ6_9MICO</name>
<dbReference type="PANTHER" id="PTHR23088">
    <property type="entry name" value="NITRILASE-RELATED"/>
    <property type="match status" value="1"/>
</dbReference>
<protein>
    <submittedName>
        <fullName evidence="3">Carbon-nitrogen hydrolase family protein</fullName>
    </submittedName>
</protein>
<dbReference type="Pfam" id="PF00795">
    <property type="entry name" value="CN_hydrolase"/>
    <property type="match status" value="1"/>
</dbReference>
<comment type="caution">
    <text evidence="3">The sequence shown here is derived from an EMBL/GenBank/DDBJ whole genome shotgun (WGS) entry which is preliminary data.</text>
</comment>
<keyword evidence="4" id="KW-1185">Reference proteome</keyword>
<keyword evidence="3" id="KW-0378">Hydrolase</keyword>
<dbReference type="Gene3D" id="3.60.110.10">
    <property type="entry name" value="Carbon-nitrogen hydrolase"/>
    <property type="match status" value="1"/>
</dbReference>
<dbReference type="GO" id="GO:0016787">
    <property type="term" value="F:hydrolase activity"/>
    <property type="evidence" value="ECO:0007669"/>
    <property type="project" value="UniProtKB-KW"/>
</dbReference>
<dbReference type="SUPFAM" id="SSF56317">
    <property type="entry name" value="Carbon-nitrogen hydrolase"/>
    <property type="match status" value="1"/>
</dbReference>
<dbReference type="PROSITE" id="PS50263">
    <property type="entry name" value="CN_HYDROLASE"/>
    <property type="match status" value="1"/>
</dbReference>
<organism evidence="3 4">
    <name type="scientific">Leucobacter chromiisoli</name>
    <dbReference type="NCBI Taxonomy" id="2796471"/>
    <lineage>
        <taxon>Bacteria</taxon>
        <taxon>Bacillati</taxon>
        <taxon>Actinomycetota</taxon>
        <taxon>Actinomycetes</taxon>
        <taxon>Micrococcales</taxon>
        <taxon>Microbacteriaceae</taxon>
        <taxon>Leucobacter</taxon>
    </lineage>
</organism>
<dbReference type="RefSeq" id="WP_200116205.1">
    <property type="nucleotide sequence ID" value="NZ_JAEHOH010000020.1"/>
</dbReference>
<proteinExistence type="inferred from homology"/>
<dbReference type="EMBL" id="JAEHOH010000020">
    <property type="protein sequence ID" value="MBK0420067.1"/>
    <property type="molecule type" value="Genomic_DNA"/>
</dbReference>
<reference evidence="3" key="1">
    <citation type="submission" date="2020-12" db="EMBL/GenBank/DDBJ databases">
        <title>Leucobacter sp. CAS1, isolated from Chromium sludge.</title>
        <authorList>
            <person name="Xu Z."/>
        </authorList>
    </citation>
    <scope>NUCLEOTIDE SEQUENCE</scope>
    <source>
        <strain evidence="3">CSA1</strain>
    </source>
</reference>
<evidence type="ECO:0000313" key="4">
    <source>
        <dbReference type="Proteomes" id="UP000608530"/>
    </source>
</evidence>
<evidence type="ECO:0000256" key="1">
    <source>
        <dbReference type="ARBA" id="ARBA00010613"/>
    </source>
</evidence>
<accession>A0A934QBJ6</accession>
<evidence type="ECO:0000313" key="3">
    <source>
        <dbReference type="EMBL" id="MBK0420067.1"/>
    </source>
</evidence>